<reference evidence="1 2" key="1">
    <citation type="journal article" date="2011" name="Science">
        <title>The ecoresponsive genome of Daphnia pulex.</title>
        <authorList>
            <person name="Colbourne J.K."/>
            <person name="Pfrender M.E."/>
            <person name="Gilbert D."/>
            <person name="Thomas W.K."/>
            <person name="Tucker A."/>
            <person name="Oakley T.H."/>
            <person name="Tokishita S."/>
            <person name="Aerts A."/>
            <person name="Arnold G.J."/>
            <person name="Basu M.K."/>
            <person name="Bauer D.J."/>
            <person name="Caceres C.E."/>
            <person name="Carmel L."/>
            <person name="Casola C."/>
            <person name="Choi J.H."/>
            <person name="Detter J.C."/>
            <person name="Dong Q."/>
            <person name="Dusheyko S."/>
            <person name="Eads B.D."/>
            <person name="Frohlich T."/>
            <person name="Geiler-Samerotte K.A."/>
            <person name="Gerlach D."/>
            <person name="Hatcher P."/>
            <person name="Jogdeo S."/>
            <person name="Krijgsveld J."/>
            <person name="Kriventseva E.V."/>
            <person name="Kultz D."/>
            <person name="Laforsch C."/>
            <person name="Lindquist E."/>
            <person name="Lopez J."/>
            <person name="Manak J.R."/>
            <person name="Muller J."/>
            <person name="Pangilinan J."/>
            <person name="Patwardhan R.P."/>
            <person name="Pitluck S."/>
            <person name="Pritham E.J."/>
            <person name="Rechtsteiner A."/>
            <person name="Rho M."/>
            <person name="Rogozin I.B."/>
            <person name="Sakarya O."/>
            <person name="Salamov A."/>
            <person name="Schaack S."/>
            <person name="Shapiro H."/>
            <person name="Shiga Y."/>
            <person name="Skalitzky C."/>
            <person name="Smith Z."/>
            <person name="Souvorov A."/>
            <person name="Sung W."/>
            <person name="Tang Z."/>
            <person name="Tsuchiya D."/>
            <person name="Tu H."/>
            <person name="Vos H."/>
            <person name="Wang M."/>
            <person name="Wolf Y.I."/>
            <person name="Yamagata H."/>
            <person name="Yamada T."/>
            <person name="Ye Y."/>
            <person name="Shaw J.R."/>
            <person name="Andrews J."/>
            <person name="Crease T.J."/>
            <person name="Tang H."/>
            <person name="Lucas S.M."/>
            <person name="Robertson H.M."/>
            <person name="Bork P."/>
            <person name="Koonin E.V."/>
            <person name="Zdobnov E.M."/>
            <person name="Grigoriev I.V."/>
            <person name="Lynch M."/>
            <person name="Boore J.L."/>
        </authorList>
    </citation>
    <scope>NUCLEOTIDE SEQUENCE [LARGE SCALE GENOMIC DNA]</scope>
</reference>
<protein>
    <submittedName>
        <fullName evidence="1">Uncharacterized protein</fullName>
    </submittedName>
</protein>
<sequence length="135" mass="14850">MEFVAELSSRGEIPKSYFKMASTAGNGTGLTHHYAMAWSCKKQTLDVTGSTQDVASYGVDLSQVIFLYYGLVLNVKTIQGYRQVSGKKLLPAIETKISLDNGANGVSGILYSIMEQFDERENHGTVALKGRHKRK</sequence>
<accession>E9GZM0</accession>
<evidence type="ECO:0000313" key="2">
    <source>
        <dbReference type="Proteomes" id="UP000000305"/>
    </source>
</evidence>
<name>E9GZM0_DAPPU</name>
<dbReference type="PhylomeDB" id="E9GZM0"/>
<organism evidence="1 2">
    <name type="scientific">Daphnia pulex</name>
    <name type="common">Water flea</name>
    <dbReference type="NCBI Taxonomy" id="6669"/>
    <lineage>
        <taxon>Eukaryota</taxon>
        <taxon>Metazoa</taxon>
        <taxon>Ecdysozoa</taxon>
        <taxon>Arthropoda</taxon>
        <taxon>Crustacea</taxon>
        <taxon>Branchiopoda</taxon>
        <taxon>Diplostraca</taxon>
        <taxon>Cladocera</taxon>
        <taxon>Anomopoda</taxon>
        <taxon>Daphniidae</taxon>
        <taxon>Daphnia</taxon>
    </lineage>
</organism>
<dbReference type="HOGENOM" id="CLU_1887841_0_0_1"/>
<dbReference type="AlphaFoldDB" id="E9GZM0"/>
<dbReference type="Proteomes" id="UP000000305">
    <property type="component" value="Unassembled WGS sequence"/>
</dbReference>
<keyword evidence="2" id="KW-1185">Reference proteome</keyword>
<gene>
    <name evidence="1" type="ORF">DAPPUDRAFT_108258</name>
</gene>
<dbReference type="EMBL" id="GL732578">
    <property type="protein sequence ID" value="EFX75083.1"/>
    <property type="molecule type" value="Genomic_DNA"/>
</dbReference>
<dbReference type="InParanoid" id="E9GZM0"/>
<dbReference type="KEGG" id="dpx:DAPPUDRAFT_108258"/>
<proteinExistence type="predicted"/>
<evidence type="ECO:0000313" key="1">
    <source>
        <dbReference type="EMBL" id="EFX75083.1"/>
    </source>
</evidence>